<comment type="caution">
    <text evidence="4">The sequence shown here is derived from an EMBL/GenBank/DDBJ whole genome shotgun (WGS) entry which is preliminary data.</text>
</comment>
<dbReference type="InterPro" id="IPR014710">
    <property type="entry name" value="RmlC-like_jellyroll"/>
</dbReference>
<dbReference type="PANTHER" id="PTHR35848">
    <property type="entry name" value="OXALATE-BINDING PROTEIN"/>
    <property type="match status" value="1"/>
</dbReference>
<dbReference type="RefSeq" id="WP_163895216.1">
    <property type="nucleotide sequence ID" value="NZ_JAAFYS010000003.1"/>
</dbReference>
<dbReference type="GO" id="GO:0046872">
    <property type="term" value="F:metal ion binding"/>
    <property type="evidence" value="ECO:0007669"/>
    <property type="project" value="UniProtKB-KW"/>
</dbReference>
<dbReference type="CDD" id="cd02224">
    <property type="entry name" value="cupin_SPO2919-like"/>
    <property type="match status" value="1"/>
</dbReference>
<proteinExistence type="predicted"/>
<reference evidence="4 5" key="1">
    <citation type="submission" date="2020-02" db="EMBL/GenBank/DDBJ databases">
        <title>Pseudoroseicyclus tamarix, sp. nov., isolated from offshore sediment of a Tamarix chinensis forest.</title>
        <authorList>
            <person name="Gai Y."/>
        </authorList>
    </citation>
    <scope>NUCLEOTIDE SEQUENCE [LARGE SCALE GENOMIC DNA]</scope>
    <source>
        <strain evidence="4 5">CLL3-39</strain>
    </source>
</reference>
<organism evidence="4 5">
    <name type="scientific">Pseudoroseicyclus tamaricis</name>
    <dbReference type="NCBI Taxonomy" id="2705421"/>
    <lineage>
        <taxon>Bacteria</taxon>
        <taxon>Pseudomonadati</taxon>
        <taxon>Pseudomonadota</taxon>
        <taxon>Alphaproteobacteria</taxon>
        <taxon>Rhodobacterales</taxon>
        <taxon>Paracoccaceae</taxon>
        <taxon>Pseudoroseicyclus</taxon>
    </lineage>
</organism>
<keyword evidence="5" id="KW-1185">Reference proteome</keyword>
<dbReference type="Proteomes" id="UP000474757">
    <property type="component" value="Unassembled WGS sequence"/>
</dbReference>
<gene>
    <name evidence="4" type="ORF">GZA08_15435</name>
</gene>
<evidence type="ECO:0000313" key="4">
    <source>
        <dbReference type="EMBL" id="NDV02363.1"/>
    </source>
</evidence>
<evidence type="ECO:0000259" key="3">
    <source>
        <dbReference type="Pfam" id="PF07883"/>
    </source>
</evidence>
<accession>A0A6B2JLD7</accession>
<dbReference type="InterPro" id="IPR013096">
    <property type="entry name" value="Cupin_2"/>
</dbReference>
<feature type="region of interest" description="Disordered" evidence="2">
    <location>
        <begin position="138"/>
        <end position="157"/>
    </location>
</feature>
<evidence type="ECO:0000256" key="1">
    <source>
        <dbReference type="ARBA" id="ARBA00022723"/>
    </source>
</evidence>
<evidence type="ECO:0000256" key="2">
    <source>
        <dbReference type="SAM" id="MobiDB-lite"/>
    </source>
</evidence>
<feature type="domain" description="Cupin type-2" evidence="3">
    <location>
        <begin position="47"/>
        <end position="117"/>
    </location>
</feature>
<dbReference type="EMBL" id="JAAGAB010000003">
    <property type="protein sequence ID" value="NDV02363.1"/>
    <property type="molecule type" value="Genomic_DNA"/>
</dbReference>
<dbReference type="Pfam" id="PF07883">
    <property type="entry name" value="Cupin_2"/>
    <property type="match status" value="1"/>
</dbReference>
<dbReference type="PANTHER" id="PTHR35848:SF9">
    <property type="entry name" value="SLL1358 PROTEIN"/>
    <property type="match status" value="1"/>
</dbReference>
<dbReference type="SUPFAM" id="SSF51182">
    <property type="entry name" value="RmlC-like cupins"/>
    <property type="match status" value="1"/>
</dbReference>
<evidence type="ECO:0000313" key="5">
    <source>
        <dbReference type="Proteomes" id="UP000474757"/>
    </source>
</evidence>
<protein>
    <submittedName>
        <fullName evidence="4">Cupin domain-containing protein</fullName>
    </submittedName>
</protein>
<keyword evidence="1" id="KW-0479">Metal-binding</keyword>
<dbReference type="Gene3D" id="2.60.120.10">
    <property type="entry name" value="Jelly Rolls"/>
    <property type="match status" value="1"/>
</dbReference>
<dbReference type="InterPro" id="IPR011051">
    <property type="entry name" value="RmlC_Cupin_sf"/>
</dbReference>
<name>A0A6B2JLD7_9RHOB</name>
<dbReference type="InterPro" id="IPR051610">
    <property type="entry name" value="GPI/OXD"/>
</dbReference>
<dbReference type="AlphaFoldDB" id="A0A6B2JLD7"/>
<sequence>MAVFRNGSGTPVTPGPAYPAPYTMPGGALTYTHLSDPGGLTQFGIALETLHPGGQSSQMHWESHEDEFCYLLQGELTVVEDDEEIIIHPGDWVCWKAGEPVAHCLRNHTEAPATYLILGSRDERNICTYPGLDMLGTANGHTHLDGTPYPRQPKPEE</sequence>